<organism evidence="1">
    <name type="scientific">Thermohahella caldifontis</name>
    <dbReference type="NCBI Taxonomy" id="3142973"/>
    <lineage>
        <taxon>Bacteria</taxon>
        <taxon>Pseudomonadati</taxon>
        <taxon>Pseudomonadota</taxon>
        <taxon>Gammaproteobacteria</taxon>
        <taxon>Oceanospirillales</taxon>
        <taxon>Hahellaceae</taxon>
        <taxon>Thermohahella</taxon>
    </lineage>
</organism>
<gene>
    <name evidence="1" type="ORF">AAIA72_06645</name>
</gene>
<protein>
    <submittedName>
        <fullName evidence="1">Uncharacterized protein</fullName>
    </submittedName>
</protein>
<evidence type="ECO:0000313" key="1">
    <source>
        <dbReference type="EMBL" id="XDT73641.1"/>
    </source>
</evidence>
<dbReference type="RefSeq" id="WP_369602626.1">
    <property type="nucleotide sequence ID" value="NZ_CP154858.1"/>
</dbReference>
<reference evidence="1" key="1">
    <citation type="submission" date="2024-05" db="EMBL/GenBank/DDBJ databases">
        <title>Genome sequencing of novel strain.</title>
        <authorList>
            <person name="Ganbat D."/>
            <person name="Ganbat S."/>
            <person name="Lee S.-J."/>
        </authorList>
    </citation>
    <scope>NUCLEOTIDE SEQUENCE</scope>
    <source>
        <strain evidence="1">SMD15-11</strain>
    </source>
</reference>
<sequence>MNAFLEAESRIERERLATLLAVISHGAQGDKAAIERLHRELRHED</sequence>
<name>A0AB39V0M0_9GAMM</name>
<dbReference type="AlphaFoldDB" id="A0AB39V0M0"/>
<dbReference type="KEGG" id="tcd:AAIA72_06645"/>
<dbReference type="EMBL" id="CP154858">
    <property type="protein sequence ID" value="XDT73641.1"/>
    <property type="molecule type" value="Genomic_DNA"/>
</dbReference>
<proteinExistence type="predicted"/>
<accession>A0AB39V0M0</accession>